<feature type="chain" id="PRO_5047507037" description="DUF4431 domain-containing protein" evidence="1">
    <location>
        <begin position="19"/>
        <end position="129"/>
    </location>
</feature>
<evidence type="ECO:0000313" key="3">
    <source>
        <dbReference type="Proteomes" id="UP000824976"/>
    </source>
</evidence>
<accession>A0ABX8VTV1</accession>
<keyword evidence="3" id="KW-1185">Reference proteome</keyword>
<protein>
    <recommendedName>
        <fullName evidence="4">DUF4431 domain-containing protein</fullName>
    </recommendedName>
</protein>
<evidence type="ECO:0008006" key="4">
    <source>
        <dbReference type="Google" id="ProtNLM"/>
    </source>
</evidence>
<sequence length="129" mass="14319">MKKCTCALLLLASFCASAQSINHSVLQKSLKPWHPIIFSENGGVIRLTMNEDRVNNEIYESVISMGVCTPLWFEAKKTAYLNKIKEIHVLNRNNRSGFIFENPKSSCEEVGQAKGDGGKIVIAAHTHSN</sequence>
<feature type="signal peptide" evidence="1">
    <location>
        <begin position="1"/>
        <end position="18"/>
    </location>
</feature>
<organism evidence="2 3">
    <name type="scientific">Dickeya zeae</name>
    <dbReference type="NCBI Taxonomy" id="204042"/>
    <lineage>
        <taxon>Bacteria</taxon>
        <taxon>Pseudomonadati</taxon>
        <taxon>Pseudomonadota</taxon>
        <taxon>Gammaproteobacteria</taxon>
        <taxon>Enterobacterales</taxon>
        <taxon>Pectobacteriaceae</taxon>
        <taxon>Dickeya</taxon>
    </lineage>
</organism>
<keyword evidence="1" id="KW-0732">Signal</keyword>
<evidence type="ECO:0000313" key="2">
    <source>
        <dbReference type="EMBL" id="QYM91217.1"/>
    </source>
</evidence>
<dbReference type="RefSeq" id="WP_220177877.1">
    <property type="nucleotide sequence ID" value="NZ_CP040817.1"/>
</dbReference>
<evidence type="ECO:0000256" key="1">
    <source>
        <dbReference type="SAM" id="SignalP"/>
    </source>
</evidence>
<reference evidence="2 3" key="1">
    <citation type="submission" date="2019-06" db="EMBL/GenBank/DDBJ databases">
        <title>Complete genome of Dickeya zeae PL65.</title>
        <authorList>
            <person name="Boluk G."/>
            <person name="Arif M."/>
        </authorList>
    </citation>
    <scope>NUCLEOTIDE SEQUENCE [LARGE SCALE GENOMIC DNA]</scope>
    <source>
        <strain evidence="2 3">PL65</strain>
    </source>
</reference>
<dbReference type="EMBL" id="CP040817">
    <property type="protein sequence ID" value="QYM91217.1"/>
    <property type="molecule type" value="Genomic_DNA"/>
</dbReference>
<gene>
    <name evidence="2" type="ORF">FGI21_04650</name>
</gene>
<proteinExistence type="predicted"/>
<dbReference type="Proteomes" id="UP000824976">
    <property type="component" value="Chromosome"/>
</dbReference>
<name>A0ABX8VTV1_9GAMM</name>